<dbReference type="NCBIfam" id="TIGR01764">
    <property type="entry name" value="excise"/>
    <property type="match status" value="1"/>
</dbReference>
<dbReference type="PANTHER" id="PTHR38431">
    <property type="entry name" value="BLL2305 PROTEIN"/>
    <property type="match status" value="1"/>
</dbReference>
<feature type="domain" description="Helix-turn-helix" evidence="2">
    <location>
        <begin position="7"/>
        <end position="55"/>
    </location>
</feature>
<dbReference type="InterPro" id="IPR024370">
    <property type="entry name" value="PBP_domain"/>
</dbReference>
<evidence type="ECO:0000313" key="4">
    <source>
        <dbReference type="Proteomes" id="UP000031866"/>
    </source>
</evidence>
<organism evidence="3 4">
    <name type="scientific">Clostridium beijerinckii</name>
    <name type="common">Clostridium MP</name>
    <dbReference type="NCBI Taxonomy" id="1520"/>
    <lineage>
        <taxon>Bacteria</taxon>
        <taxon>Bacillati</taxon>
        <taxon>Bacillota</taxon>
        <taxon>Clostridia</taxon>
        <taxon>Eubacteriales</taxon>
        <taxon>Clostridiaceae</taxon>
        <taxon>Clostridium</taxon>
    </lineage>
</organism>
<reference evidence="4" key="1">
    <citation type="submission" date="2014-12" db="EMBL/GenBank/DDBJ databases">
        <title>Genome sequence of Clostridium beijerinckii strain 59B.</title>
        <authorList>
            <person name="Little G.T."/>
            <person name="Minton N.P."/>
        </authorList>
    </citation>
    <scope>NUCLEOTIDE SEQUENCE [LARGE SCALE GENOMIC DNA]</scope>
    <source>
        <strain evidence="4">59B</strain>
    </source>
</reference>
<dbReference type="Pfam" id="PF12727">
    <property type="entry name" value="PBP_like"/>
    <property type="match status" value="1"/>
</dbReference>
<dbReference type="PANTHER" id="PTHR38431:SF1">
    <property type="entry name" value="BLL2305 PROTEIN"/>
    <property type="match status" value="1"/>
</dbReference>
<evidence type="ECO:0000259" key="1">
    <source>
        <dbReference type="Pfam" id="PF12727"/>
    </source>
</evidence>
<protein>
    <submittedName>
        <fullName evidence="3">Excisionase</fullName>
    </submittedName>
</protein>
<dbReference type="GO" id="GO:0003677">
    <property type="term" value="F:DNA binding"/>
    <property type="evidence" value="ECO:0007669"/>
    <property type="project" value="InterPro"/>
</dbReference>
<dbReference type="Proteomes" id="UP000031866">
    <property type="component" value="Chromosome"/>
</dbReference>
<dbReference type="InterPro" id="IPR041657">
    <property type="entry name" value="HTH_17"/>
</dbReference>
<accession>A0A0B5QPI0</accession>
<name>A0A0B5QPI0_CLOBE</name>
<evidence type="ECO:0000313" key="3">
    <source>
        <dbReference type="EMBL" id="AJG98753.1"/>
    </source>
</evidence>
<dbReference type="OrthoDB" id="9804758at2"/>
<dbReference type="Pfam" id="PF12728">
    <property type="entry name" value="HTH_17"/>
    <property type="match status" value="1"/>
</dbReference>
<dbReference type="AlphaFoldDB" id="A0A0B5QPI0"/>
<gene>
    <name evidence="3" type="ORF">LF65_02165</name>
</gene>
<dbReference type="RefSeq" id="WP_041896040.1">
    <property type="nucleotide sequence ID" value="NZ_CP010086.2"/>
</dbReference>
<proteinExistence type="predicted"/>
<dbReference type="EMBL" id="CP010086">
    <property type="protein sequence ID" value="AJG98753.1"/>
    <property type="molecule type" value="Genomic_DNA"/>
</dbReference>
<dbReference type="InterPro" id="IPR010093">
    <property type="entry name" value="SinI_DNA-bd"/>
</dbReference>
<feature type="domain" description="PBP" evidence="1">
    <location>
        <begin position="103"/>
        <end position="295"/>
    </location>
</feature>
<sequence length="321" mass="36451">MNNEESLTAVDVAELLKITKNTVYEMVKRGELPGYKVGKKLRIDKNDVENYINSQKVTKGSNNKIKILIDEPVIEENLSNIKKAENSNDIIISGQDVILDVLAEKIREKVNDIRVLRSNTGSYSGLYDLYNDKISISSVHLWDGDTNEYNTAFVRKLVPGISCLIINLAYRNVGFYVPKGNPNKITNWKDLIKQDISMINREKGSGIRILLDEKLRVNNINREQIKGYNIEKQSHSAVARSIARGEGNVGIGNEKAANQVDGIDFIKIQEERYDLVIKESDLKYPIYQLIIRTIQSEEFKREIESLGGYDLKDIGKILDKT</sequence>
<dbReference type="Gene3D" id="3.40.190.10">
    <property type="entry name" value="Periplasmic binding protein-like II"/>
    <property type="match status" value="1"/>
</dbReference>
<dbReference type="STRING" id="1520.LF65_02165"/>
<dbReference type="SUPFAM" id="SSF53850">
    <property type="entry name" value="Periplasmic binding protein-like II"/>
    <property type="match status" value="1"/>
</dbReference>
<dbReference type="KEGG" id="cbei:LF65_02165"/>
<dbReference type="SUPFAM" id="SSF46955">
    <property type="entry name" value="Putative DNA-binding domain"/>
    <property type="match status" value="1"/>
</dbReference>
<dbReference type="InterPro" id="IPR009061">
    <property type="entry name" value="DNA-bd_dom_put_sf"/>
</dbReference>
<evidence type="ECO:0000259" key="2">
    <source>
        <dbReference type="Pfam" id="PF12728"/>
    </source>
</evidence>